<feature type="domain" description="PPIase cyclophilin-type" evidence="2">
    <location>
        <begin position="5"/>
        <end position="194"/>
    </location>
</feature>
<comment type="caution">
    <text evidence="3">The sequence shown here is derived from an EMBL/GenBank/DDBJ whole genome shotgun (WGS) entry which is preliminary data.</text>
</comment>
<sequence>MANVFFDITIDGKPTGRIAFKLFDDIVPKATRNFPSGIYPRCLILRGINNVPQPLASGSFGEIWKGYYDQHPLRLKVARVYASSDIQRLTATFAKEAIVWSQLYHPNVLPFYGNILLGGIYRARLPRFTMDGRRTSSEPTSSAAGMTSVPLYSSRALYIELLFVTELEKEYLQWRICGPKTASVPLSSDLTSTICITEHPPARCPIEHGQETTLSAQATLVSKRYVAFPDIYPSFTSPLHSPRFLRCTHPHVKTHVE</sequence>
<dbReference type="InterPro" id="IPR002130">
    <property type="entry name" value="Cyclophilin-type_PPIase_dom"/>
</dbReference>
<dbReference type="AlphaFoldDB" id="A0A8H5CXY1"/>
<evidence type="ECO:0000313" key="3">
    <source>
        <dbReference type="EMBL" id="KAF5349950.1"/>
    </source>
</evidence>
<protein>
    <recommendedName>
        <fullName evidence="2">PPIase cyclophilin-type domain-containing protein</fullName>
    </recommendedName>
</protein>
<dbReference type="GO" id="GO:0003755">
    <property type="term" value="F:peptidyl-prolyl cis-trans isomerase activity"/>
    <property type="evidence" value="ECO:0007669"/>
    <property type="project" value="UniProtKB-EC"/>
</dbReference>
<proteinExistence type="predicted"/>
<dbReference type="SUPFAM" id="SSF50891">
    <property type="entry name" value="Cyclophilin-like"/>
    <property type="match status" value="1"/>
</dbReference>
<dbReference type="Proteomes" id="UP000559027">
    <property type="component" value="Unassembled WGS sequence"/>
</dbReference>
<evidence type="ECO:0000256" key="1">
    <source>
        <dbReference type="ARBA" id="ARBA00000971"/>
    </source>
</evidence>
<dbReference type="InterPro" id="IPR029000">
    <property type="entry name" value="Cyclophilin-like_dom_sf"/>
</dbReference>
<organism evidence="3 4">
    <name type="scientific">Leucocoprinus leucothites</name>
    <dbReference type="NCBI Taxonomy" id="201217"/>
    <lineage>
        <taxon>Eukaryota</taxon>
        <taxon>Fungi</taxon>
        <taxon>Dikarya</taxon>
        <taxon>Basidiomycota</taxon>
        <taxon>Agaricomycotina</taxon>
        <taxon>Agaricomycetes</taxon>
        <taxon>Agaricomycetidae</taxon>
        <taxon>Agaricales</taxon>
        <taxon>Agaricineae</taxon>
        <taxon>Agaricaceae</taxon>
        <taxon>Leucocoprinus</taxon>
    </lineage>
</organism>
<dbReference type="EMBL" id="JAACJO010000015">
    <property type="protein sequence ID" value="KAF5349950.1"/>
    <property type="molecule type" value="Genomic_DNA"/>
</dbReference>
<dbReference type="SUPFAM" id="SSF56112">
    <property type="entry name" value="Protein kinase-like (PK-like)"/>
    <property type="match status" value="1"/>
</dbReference>
<dbReference type="OrthoDB" id="1924919at2759"/>
<accession>A0A8H5CXY1</accession>
<name>A0A8H5CXY1_9AGAR</name>
<dbReference type="InterPro" id="IPR011009">
    <property type="entry name" value="Kinase-like_dom_sf"/>
</dbReference>
<dbReference type="PROSITE" id="PS50072">
    <property type="entry name" value="CSA_PPIASE_2"/>
    <property type="match status" value="1"/>
</dbReference>
<dbReference type="Gene3D" id="2.40.100.10">
    <property type="entry name" value="Cyclophilin-like"/>
    <property type="match status" value="1"/>
</dbReference>
<comment type="catalytic activity">
    <reaction evidence="1">
        <text>[protein]-peptidylproline (omega=180) = [protein]-peptidylproline (omega=0)</text>
        <dbReference type="Rhea" id="RHEA:16237"/>
        <dbReference type="Rhea" id="RHEA-COMP:10747"/>
        <dbReference type="Rhea" id="RHEA-COMP:10748"/>
        <dbReference type="ChEBI" id="CHEBI:83833"/>
        <dbReference type="ChEBI" id="CHEBI:83834"/>
        <dbReference type="EC" id="5.2.1.8"/>
    </reaction>
</comment>
<reference evidence="3 4" key="1">
    <citation type="journal article" date="2020" name="ISME J.">
        <title>Uncovering the hidden diversity of litter-decomposition mechanisms in mushroom-forming fungi.</title>
        <authorList>
            <person name="Floudas D."/>
            <person name="Bentzer J."/>
            <person name="Ahren D."/>
            <person name="Johansson T."/>
            <person name="Persson P."/>
            <person name="Tunlid A."/>
        </authorList>
    </citation>
    <scope>NUCLEOTIDE SEQUENCE [LARGE SCALE GENOMIC DNA]</scope>
    <source>
        <strain evidence="3 4">CBS 146.42</strain>
    </source>
</reference>
<evidence type="ECO:0000259" key="2">
    <source>
        <dbReference type="PROSITE" id="PS50072"/>
    </source>
</evidence>
<keyword evidence="4" id="KW-1185">Reference proteome</keyword>
<dbReference type="Gene3D" id="3.30.200.20">
    <property type="entry name" value="Phosphorylase Kinase, domain 1"/>
    <property type="match status" value="1"/>
</dbReference>
<evidence type="ECO:0000313" key="4">
    <source>
        <dbReference type="Proteomes" id="UP000559027"/>
    </source>
</evidence>
<gene>
    <name evidence="3" type="ORF">D9756_009173</name>
</gene>